<feature type="region of interest" description="Disordered" evidence="1">
    <location>
        <begin position="145"/>
        <end position="229"/>
    </location>
</feature>
<organism evidence="3 4">
    <name type="scientific">Cairina moschata</name>
    <name type="common">Muscovy duck</name>
    <dbReference type="NCBI Taxonomy" id="8855"/>
    <lineage>
        <taxon>Eukaryota</taxon>
        <taxon>Metazoa</taxon>
        <taxon>Chordata</taxon>
        <taxon>Craniata</taxon>
        <taxon>Vertebrata</taxon>
        <taxon>Euteleostomi</taxon>
        <taxon>Archelosauria</taxon>
        <taxon>Archosauria</taxon>
        <taxon>Dinosauria</taxon>
        <taxon>Saurischia</taxon>
        <taxon>Theropoda</taxon>
        <taxon>Coelurosauria</taxon>
        <taxon>Aves</taxon>
        <taxon>Neognathae</taxon>
        <taxon>Galloanserae</taxon>
        <taxon>Anseriformes</taxon>
        <taxon>Anatidae</taxon>
        <taxon>Anatinae</taxon>
        <taxon>Cairina</taxon>
    </lineage>
</organism>
<evidence type="ECO:0000256" key="1">
    <source>
        <dbReference type="SAM" id="MobiDB-lite"/>
    </source>
</evidence>
<accession>A0A8C3GFK8</accession>
<feature type="transmembrane region" description="Helical" evidence="2">
    <location>
        <begin position="440"/>
        <end position="461"/>
    </location>
</feature>
<feature type="compositionally biased region" description="Polar residues" evidence="1">
    <location>
        <begin position="40"/>
        <end position="51"/>
    </location>
</feature>
<dbReference type="Pfam" id="PF15108">
    <property type="entry name" value="TMEM37"/>
    <property type="match status" value="1"/>
</dbReference>
<keyword evidence="2" id="KW-0812">Transmembrane</keyword>
<evidence type="ECO:0008006" key="5">
    <source>
        <dbReference type="Google" id="ProtNLM"/>
    </source>
</evidence>
<dbReference type="PANTHER" id="PTHR31767:SF0">
    <property type="entry name" value="VOLTAGE-DEPENDENT CALCIUM CHANNEL GAMMA-LIKE SUBUNIT"/>
    <property type="match status" value="1"/>
</dbReference>
<keyword evidence="4" id="KW-1185">Reference proteome</keyword>
<evidence type="ECO:0000256" key="2">
    <source>
        <dbReference type="SAM" id="Phobius"/>
    </source>
</evidence>
<dbReference type="PANTHER" id="PTHR31767">
    <property type="entry name" value="VOLTAGE-DEPENDENT CALCIUM CHANNEL GAMMA-LIKE SUBUNIT"/>
    <property type="match status" value="1"/>
</dbReference>
<dbReference type="Ensembl" id="ENSCMMT00000006342.1">
    <property type="protein sequence ID" value="ENSCMMP00000005711.1"/>
    <property type="gene ID" value="ENSCMMG00000003640.1"/>
</dbReference>
<feature type="transmembrane region" description="Helical" evidence="2">
    <location>
        <begin position="473"/>
        <end position="495"/>
    </location>
</feature>
<dbReference type="Proteomes" id="UP000694556">
    <property type="component" value="Chromosome 7"/>
</dbReference>
<dbReference type="GO" id="GO:0005244">
    <property type="term" value="F:voltage-gated monoatomic ion channel activity"/>
    <property type="evidence" value="ECO:0007669"/>
    <property type="project" value="InterPro"/>
</dbReference>
<dbReference type="InterPro" id="IPR029372">
    <property type="entry name" value="Tmem37"/>
</dbReference>
<dbReference type="GO" id="GO:0016020">
    <property type="term" value="C:membrane"/>
    <property type="evidence" value="ECO:0007669"/>
    <property type="project" value="InterPro"/>
</dbReference>
<feature type="compositionally biased region" description="Pro residues" evidence="1">
    <location>
        <begin position="208"/>
        <end position="218"/>
    </location>
</feature>
<protein>
    <recommendedName>
        <fullName evidence="5">Voltage-dependent calcium channel gamma-like subunit</fullName>
    </recommendedName>
</protein>
<evidence type="ECO:0000313" key="3">
    <source>
        <dbReference type="Ensembl" id="ENSCMMP00000005711.1"/>
    </source>
</evidence>
<keyword evidence="2" id="KW-1133">Transmembrane helix</keyword>
<keyword evidence="2" id="KW-0472">Membrane</keyword>
<evidence type="ECO:0000313" key="4">
    <source>
        <dbReference type="Proteomes" id="UP000694556"/>
    </source>
</evidence>
<reference evidence="3" key="1">
    <citation type="submission" date="2018-09" db="EMBL/GenBank/DDBJ databases">
        <title>Common duck and Muscovy duck high density SNP chip.</title>
        <authorList>
            <person name="Vignal A."/>
            <person name="Thebault N."/>
            <person name="Warren W.C."/>
        </authorList>
    </citation>
    <scope>NUCLEOTIDE SEQUENCE [LARGE SCALE GENOMIC DNA]</scope>
</reference>
<feature type="region of interest" description="Disordered" evidence="1">
    <location>
        <begin position="32"/>
        <end position="51"/>
    </location>
</feature>
<name>A0A8C3GFK8_CAIMO</name>
<dbReference type="AlphaFoldDB" id="A0A8C3GFK8"/>
<feature type="transmembrane region" description="Helical" evidence="2">
    <location>
        <begin position="336"/>
        <end position="356"/>
    </location>
</feature>
<feature type="region of interest" description="Disordered" evidence="1">
    <location>
        <begin position="250"/>
        <end position="281"/>
    </location>
</feature>
<dbReference type="GO" id="GO:0005262">
    <property type="term" value="F:calcium channel activity"/>
    <property type="evidence" value="ECO:0007669"/>
    <property type="project" value="InterPro"/>
</dbReference>
<reference evidence="3" key="3">
    <citation type="submission" date="2025-09" db="UniProtKB">
        <authorList>
            <consortium name="Ensembl"/>
        </authorList>
    </citation>
    <scope>IDENTIFICATION</scope>
</reference>
<proteinExistence type="predicted"/>
<sequence length="508" mass="54527">MVLQETPPAKSGQIQIEVCIFKGIMSVQLSRGDSAETTRTEGGSETQNLFRSGNWSKGEVTRASALGWWRGWGQLLHGPSNHHSHLCWNYDQLLAAQPGILITLFELLLPALIRIIKSNTARLGPAPPVGAALLLTQPRGGPAGVAAASGAIKGRGRSPPRPLLGVRCRRQHDGHRGSGRAEAAPRAPRGSDRVGMRGRKLQLRAPPRCCPRPPPQPVPAGTRGCEELGSGWGQSRGGCTPGTPSCSLHPFPGPLLPPARAGSRSRQCTEPPPPRCRQAAPKSPQALPAVLRAPLCLVPTASCPPKTPLLTLFLLPLKAQRLLAHRSPQKAFFETLIRSLIILCVAIAVVLSSISVCDGRWLLARGELFGLWHFCTVSNGSVLKCSTDLGLANVEGLSVGMIPIRSMVSFAVVVAIFGLELLMVSQVCEDTNSRRKWSMGSVLILGSFLLSAAGVLSFSILMKDHLTFMGFTLTYWCEFIAAFLFFLNGISGLHINSITHPRSRVGKI</sequence>
<reference evidence="3" key="2">
    <citation type="submission" date="2025-08" db="UniProtKB">
        <authorList>
            <consortium name="Ensembl"/>
        </authorList>
    </citation>
    <scope>IDENTIFICATION</scope>
</reference>
<feature type="transmembrane region" description="Helical" evidence="2">
    <location>
        <begin position="407"/>
        <end position="428"/>
    </location>
</feature>